<dbReference type="KEGG" id="tvi:Thivi_1540"/>
<evidence type="ECO:0000313" key="1">
    <source>
        <dbReference type="EMBL" id="AFL73532.1"/>
    </source>
</evidence>
<accession>I3Y964</accession>
<sequence length="130" mass="15467">MIALYVHHDAKTDLRALRDSEPQAAGRILALLAQLEADPDLLDRLTQHDYGAYRSADFHVSKWQAQWRQGRDLWRLKVWDLEDKGLRYRIVYAFEPREKHYHVLAIAPREFDYDANHPISQRILRAYQEL</sequence>
<reference evidence="1 2" key="1">
    <citation type="submission" date="2012-06" db="EMBL/GenBank/DDBJ databases">
        <title>Complete sequence of Thiocystis violascens DSM 198.</title>
        <authorList>
            <consortium name="US DOE Joint Genome Institute"/>
            <person name="Lucas S."/>
            <person name="Han J."/>
            <person name="Lapidus A."/>
            <person name="Cheng J.-F."/>
            <person name="Goodwin L."/>
            <person name="Pitluck S."/>
            <person name="Peters L."/>
            <person name="Ovchinnikova G."/>
            <person name="Teshima H."/>
            <person name="Detter J.C."/>
            <person name="Han C."/>
            <person name="Tapia R."/>
            <person name="Land M."/>
            <person name="Hauser L."/>
            <person name="Kyrpides N."/>
            <person name="Ivanova N."/>
            <person name="Pagani I."/>
            <person name="Vogl K."/>
            <person name="Liu Z."/>
            <person name="Frigaard N.-U."/>
            <person name="Bryant D."/>
            <person name="Woyke T."/>
        </authorList>
    </citation>
    <scope>NUCLEOTIDE SEQUENCE [LARGE SCALE GENOMIC DNA]</scope>
    <source>
        <strain evidence="2">ATCC 17096 / DSM 198 / 6111</strain>
    </source>
</reference>
<dbReference type="eggNOG" id="ENOG503316P">
    <property type="taxonomic scope" value="Bacteria"/>
</dbReference>
<protein>
    <submittedName>
        <fullName evidence="1">Uncharacterized protein</fullName>
    </submittedName>
</protein>
<dbReference type="Proteomes" id="UP000006062">
    <property type="component" value="Chromosome"/>
</dbReference>
<organism evidence="1 2">
    <name type="scientific">Thiocystis violascens (strain ATCC 17096 / DSM 198 / 6111)</name>
    <name type="common">Chromatium violascens</name>
    <dbReference type="NCBI Taxonomy" id="765911"/>
    <lineage>
        <taxon>Bacteria</taxon>
        <taxon>Pseudomonadati</taxon>
        <taxon>Pseudomonadota</taxon>
        <taxon>Gammaproteobacteria</taxon>
        <taxon>Chromatiales</taxon>
        <taxon>Chromatiaceae</taxon>
        <taxon>Thiocystis</taxon>
    </lineage>
</organism>
<dbReference type="RefSeq" id="WP_014777998.1">
    <property type="nucleotide sequence ID" value="NC_018012.1"/>
</dbReference>
<dbReference type="OrthoDB" id="9152080at2"/>
<proteinExistence type="predicted"/>
<keyword evidence="2" id="KW-1185">Reference proteome</keyword>
<evidence type="ECO:0000313" key="2">
    <source>
        <dbReference type="Proteomes" id="UP000006062"/>
    </source>
</evidence>
<gene>
    <name evidence="1" type="ordered locus">Thivi_1540</name>
</gene>
<name>I3Y964_THIV6</name>
<dbReference type="HOGENOM" id="CLU_1937190_0_0_6"/>
<dbReference type="STRING" id="765911.Thivi_1540"/>
<dbReference type="EMBL" id="CP003154">
    <property type="protein sequence ID" value="AFL73532.1"/>
    <property type="molecule type" value="Genomic_DNA"/>
</dbReference>
<dbReference type="AlphaFoldDB" id="I3Y964"/>